<keyword evidence="5" id="KW-0407">Ion channel</keyword>
<keyword evidence="8 9" id="KW-0472">Membrane</keyword>
<reference evidence="11" key="3">
    <citation type="submission" date="2025-09" db="UniProtKB">
        <authorList>
            <consortium name="Ensembl"/>
        </authorList>
    </citation>
    <scope>IDENTIFICATION</scope>
</reference>
<feature type="transmembrane region" description="Helical" evidence="9">
    <location>
        <begin position="295"/>
        <end position="321"/>
    </location>
</feature>
<keyword evidence="5" id="KW-0630">Potassium</keyword>
<evidence type="ECO:0000256" key="4">
    <source>
        <dbReference type="ARBA" id="ARBA00022692"/>
    </source>
</evidence>
<dbReference type="Pfam" id="PF08412">
    <property type="entry name" value="Ion_trans_N"/>
    <property type="match status" value="1"/>
</dbReference>
<feature type="transmembrane region" description="Helical" evidence="9">
    <location>
        <begin position="141"/>
        <end position="163"/>
    </location>
</feature>
<keyword evidence="2" id="KW-0813">Transport</keyword>
<dbReference type="RefSeq" id="XP_028847592.1">
    <property type="nucleotide sequence ID" value="XM_028991759.1"/>
</dbReference>
<dbReference type="Pfam" id="PF00520">
    <property type="entry name" value="Ion_trans"/>
    <property type="match status" value="1"/>
</dbReference>
<keyword evidence="12" id="KW-1185">Reference proteome</keyword>
<organism evidence="11 12">
    <name type="scientific">Denticeps clupeoides</name>
    <name type="common">denticle herring</name>
    <dbReference type="NCBI Taxonomy" id="299321"/>
    <lineage>
        <taxon>Eukaryota</taxon>
        <taxon>Metazoa</taxon>
        <taxon>Chordata</taxon>
        <taxon>Craniata</taxon>
        <taxon>Vertebrata</taxon>
        <taxon>Euteleostomi</taxon>
        <taxon>Actinopterygii</taxon>
        <taxon>Neopterygii</taxon>
        <taxon>Teleostei</taxon>
        <taxon>Clupei</taxon>
        <taxon>Clupeiformes</taxon>
        <taxon>Denticipitoidei</taxon>
        <taxon>Denticipitidae</taxon>
        <taxon>Denticeps</taxon>
    </lineage>
</organism>
<accession>A0AAY4DS76</accession>
<dbReference type="InterPro" id="IPR013621">
    <property type="entry name" value="Ion_trans_N"/>
</dbReference>
<dbReference type="Gene3D" id="1.10.287.630">
    <property type="entry name" value="Helix hairpin bin"/>
    <property type="match status" value="1"/>
</dbReference>
<keyword evidence="3" id="KW-1003">Cell membrane</keyword>
<proteinExistence type="predicted"/>
<dbReference type="GO" id="GO:0030424">
    <property type="term" value="C:axon"/>
    <property type="evidence" value="ECO:0007669"/>
    <property type="project" value="TreeGrafter"/>
</dbReference>
<sequence length="516" mass="59577">MEGHANSEERHAKSGGGWRTLLLPQMNRQSLYVYGSEVAVERECIRQKESGVLVIHPFSPIRGYYIMCMMAVTFLNLIGIPIEIAFLDGHSSLGWEGFNIFSDTLFLFDVALNFRMGIIHEESETAILDLKTIRKKYLKSWFIPDLIAAFPVAYILIIADLHYTSDAASSKHTKMVRFLMFVRIISLVRLLRVSRLVRFFNEVERGSKTNLEAVRMFFKVLSLFMMVFLLCHWNGCIQYFVPMLKNFPPDCWVAREKLTNATVVKKYSFAVFRAFSHMISISYGASGSPKNASDLWVVMTSVVSGALMYTVLVANSTVMIAQADPTAKAYKRKMNELNNYMTFWSLPLNIRERITKYYQCRYVGKYYNEKEVLNSVSSCIREEMLKVMCARLVKSVPFFRSWDENFISVIILHLQYEVYQEGDIIVHQETVADRMFFIEHGQVLMEANTFKKDLCDGDYFEEECLLFQGKRLARFRALTPCHIYSLAVETFQEILQDFPEVKQDLEAMAGVAEQAL</sequence>
<dbReference type="Gene3D" id="1.10.287.70">
    <property type="match status" value="1"/>
</dbReference>
<keyword evidence="5" id="KW-0633">Potassium transport</keyword>
<dbReference type="SMART" id="SM00100">
    <property type="entry name" value="cNMP"/>
    <property type="match status" value="1"/>
</dbReference>
<protein>
    <recommendedName>
        <fullName evidence="10">Cyclic nucleotide-binding domain-containing protein</fullName>
    </recommendedName>
</protein>
<dbReference type="PANTHER" id="PTHR45689:SF8">
    <property type="entry name" value="POTASSIUM_SODIUM HYPERPOLARIZATION-ACTIVATED CYCLIC NUCLEOTIDE-GATED CHANNEL 2-LIKE"/>
    <property type="match status" value="1"/>
</dbReference>
<dbReference type="Proteomes" id="UP000694580">
    <property type="component" value="Chromosome 9"/>
</dbReference>
<dbReference type="InterPro" id="IPR051413">
    <property type="entry name" value="K/Na_HCN_channel"/>
</dbReference>
<feature type="transmembrane region" description="Helical" evidence="9">
    <location>
        <begin position="93"/>
        <end position="112"/>
    </location>
</feature>
<dbReference type="GO" id="GO:0003254">
    <property type="term" value="P:regulation of membrane depolarization"/>
    <property type="evidence" value="ECO:0007669"/>
    <property type="project" value="TreeGrafter"/>
</dbReference>
<evidence type="ECO:0000259" key="10">
    <source>
        <dbReference type="PROSITE" id="PS50042"/>
    </source>
</evidence>
<dbReference type="InterPro" id="IPR005821">
    <property type="entry name" value="Ion_trans_dom"/>
</dbReference>
<dbReference type="PROSITE" id="PS50042">
    <property type="entry name" value="CNMP_BINDING_3"/>
    <property type="match status" value="1"/>
</dbReference>
<dbReference type="SUPFAM" id="SSF81324">
    <property type="entry name" value="Voltage-gated potassium channels"/>
    <property type="match status" value="1"/>
</dbReference>
<dbReference type="CDD" id="cd00038">
    <property type="entry name" value="CAP_ED"/>
    <property type="match status" value="1"/>
</dbReference>
<dbReference type="GO" id="GO:0005249">
    <property type="term" value="F:voltage-gated potassium channel activity"/>
    <property type="evidence" value="ECO:0007669"/>
    <property type="project" value="TreeGrafter"/>
</dbReference>
<keyword evidence="5" id="KW-0631">Potassium channel</keyword>
<evidence type="ECO:0000256" key="2">
    <source>
        <dbReference type="ARBA" id="ARBA00022448"/>
    </source>
</evidence>
<keyword evidence="6 9" id="KW-1133">Transmembrane helix</keyword>
<dbReference type="AlphaFoldDB" id="A0AAY4DS76"/>
<dbReference type="GO" id="GO:0098855">
    <property type="term" value="C:HCN channel complex"/>
    <property type="evidence" value="ECO:0007669"/>
    <property type="project" value="TreeGrafter"/>
</dbReference>
<evidence type="ECO:0000256" key="9">
    <source>
        <dbReference type="SAM" id="Phobius"/>
    </source>
</evidence>
<dbReference type="GeneTree" id="ENSGT00940000156523"/>
<reference evidence="11 12" key="1">
    <citation type="submission" date="2020-06" db="EMBL/GenBank/DDBJ databases">
        <authorList>
            <consortium name="Wellcome Sanger Institute Data Sharing"/>
        </authorList>
    </citation>
    <scope>NUCLEOTIDE SEQUENCE [LARGE SCALE GENOMIC DNA]</scope>
</reference>
<evidence type="ECO:0000256" key="6">
    <source>
        <dbReference type="ARBA" id="ARBA00022989"/>
    </source>
</evidence>
<dbReference type="InterPro" id="IPR000595">
    <property type="entry name" value="cNMP-bd_dom"/>
</dbReference>
<dbReference type="GO" id="GO:0035725">
    <property type="term" value="P:sodium ion transmembrane transport"/>
    <property type="evidence" value="ECO:0007669"/>
    <property type="project" value="TreeGrafter"/>
</dbReference>
<feature type="transmembrane region" description="Helical" evidence="9">
    <location>
        <begin position="175"/>
        <end position="192"/>
    </location>
</feature>
<keyword evidence="7" id="KW-0406">Ion transport</keyword>
<evidence type="ECO:0000256" key="7">
    <source>
        <dbReference type="ARBA" id="ARBA00023065"/>
    </source>
</evidence>
<dbReference type="GO" id="GO:0030425">
    <property type="term" value="C:dendrite"/>
    <property type="evidence" value="ECO:0007669"/>
    <property type="project" value="TreeGrafter"/>
</dbReference>
<dbReference type="PANTHER" id="PTHR45689">
    <property type="entry name" value="I[[H]] CHANNEL, ISOFORM E"/>
    <property type="match status" value="1"/>
</dbReference>
<dbReference type="InterPro" id="IPR018490">
    <property type="entry name" value="cNMP-bd_dom_sf"/>
</dbReference>
<evidence type="ECO:0000256" key="8">
    <source>
        <dbReference type="ARBA" id="ARBA00023136"/>
    </source>
</evidence>
<comment type="subcellular location">
    <subcellularLocation>
        <location evidence="1">Cell membrane</location>
        <topology evidence="1">Multi-pass membrane protein</topology>
    </subcellularLocation>
</comment>
<evidence type="ECO:0000313" key="12">
    <source>
        <dbReference type="Proteomes" id="UP000694580"/>
    </source>
</evidence>
<dbReference type="Gene3D" id="2.60.120.10">
    <property type="entry name" value="Jelly Rolls"/>
    <property type="match status" value="1"/>
</dbReference>
<dbReference type="SUPFAM" id="SSF51206">
    <property type="entry name" value="cAMP-binding domain-like"/>
    <property type="match status" value="1"/>
</dbReference>
<dbReference type="InterPro" id="IPR014710">
    <property type="entry name" value="RmlC-like_jellyroll"/>
</dbReference>
<feature type="domain" description="Cyclic nucleotide-binding" evidence="10">
    <location>
        <begin position="398"/>
        <end position="503"/>
    </location>
</feature>
<evidence type="ECO:0000256" key="1">
    <source>
        <dbReference type="ARBA" id="ARBA00004651"/>
    </source>
</evidence>
<dbReference type="Ensembl" id="ENSDCDT00010058388.1">
    <property type="protein sequence ID" value="ENSDCDP00010048079.1"/>
    <property type="gene ID" value="ENSDCDG00010029019.1"/>
</dbReference>
<gene>
    <name evidence="11" type="primary">hcn5</name>
</gene>
<dbReference type="Pfam" id="PF00027">
    <property type="entry name" value="cNMP_binding"/>
    <property type="match status" value="1"/>
</dbReference>
<name>A0AAY4DS76_9TELE</name>
<evidence type="ECO:0000256" key="3">
    <source>
        <dbReference type="ARBA" id="ARBA00022475"/>
    </source>
</evidence>
<feature type="transmembrane region" description="Helical" evidence="9">
    <location>
        <begin position="64"/>
        <end position="87"/>
    </location>
</feature>
<dbReference type="GeneID" id="114797108"/>
<evidence type="ECO:0000313" key="11">
    <source>
        <dbReference type="Ensembl" id="ENSDCDP00010048079.1"/>
    </source>
</evidence>
<feature type="transmembrane region" description="Helical" evidence="9">
    <location>
        <begin position="213"/>
        <end position="235"/>
    </location>
</feature>
<reference evidence="11" key="2">
    <citation type="submission" date="2025-08" db="UniProtKB">
        <authorList>
            <consortium name="Ensembl"/>
        </authorList>
    </citation>
    <scope>IDENTIFICATION</scope>
</reference>
<evidence type="ECO:0000256" key="5">
    <source>
        <dbReference type="ARBA" id="ARBA00022826"/>
    </source>
</evidence>
<keyword evidence="4 9" id="KW-0812">Transmembrane</keyword>